<sequence>MNILHFTPTRPSRIFYSFIITFPALGLDIASFIASCSLRSFATFLPVDPKPNGFNVFPPLPTTPPTTLPPTFNITPPANDPAEVVTNSLVKFSST</sequence>
<keyword evidence="3" id="KW-1185">Reference proteome</keyword>
<evidence type="ECO:0000313" key="2">
    <source>
        <dbReference type="EMBL" id="PQL93801.1"/>
    </source>
</evidence>
<keyword evidence="1" id="KW-1133">Transmembrane helix</keyword>
<proteinExistence type="predicted"/>
<organism evidence="2 3">
    <name type="scientific">Apibacter adventoris</name>
    <dbReference type="NCBI Taxonomy" id="1679466"/>
    <lineage>
        <taxon>Bacteria</taxon>
        <taxon>Pseudomonadati</taxon>
        <taxon>Bacteroidota</taxon>
        <taxon>Flavobacteriia</taxon>
        <taxon>Flavobacteriales</taxon>
        <taxon>Weeksellaceae</taxon>
        <taxon>Apibacter</taxon>
    </lineage>
</organism>
<evidence type="ECO:0000256" key="1">
    <source>
        <dbReference type="SAM" id="Phobius"/>
    </source>
</evidence>
<feature type="transmembrane region" description="Helical" evidence="1">
    <location>
        <begin position="14"/>
        <end position="34"/>
    </location>
</feature>
<accession>A0A2S8AEY0</accession>
<dbReference type="AlphaFoldDB" id="A0A2S8AEY0"/>
<keyword evidence="1" id="KW-0472">Membrane</keyword>
<protein>
    <submittedName>
        <fullName evidence="2">Uncharacterized protein</fullName>
    </submittedName>
</protein>
<dbReference type="EMBL" id="PSZM01000028">
    <property type="protein sequence ID" value="PQL93801.1"/>
    <property type="molecule type" value="Genomic_DNA"/>
</dbReference>
<reference evidence="2 3" key="1">
    <citation type="submission" date="2018-02" db="EMBL/GenBank/DDBJ databases">
        <title>Genome sequences of Apibacter spp., gut symbionts of Asian honey bees.</title>
        <authorList>
            <person name="Kwong W.K."/>
            <person name="Steele M.I."/>
            <person name="Moran N.A."/>
        </authorList>
    </citation>
    <scope>NUCLEOTIDE SEQUENCE [LARGE SCALE GENOMIC DNA]</scope>
    <source>
        <strain evidence="3">wkB301</strain>
    </source>
</reference>
<dbReference type="Proteomes" id="UP000238042">
    <property type="component" value="Unassembled WGS sequence"/>
</dbReference>
<gene>
    <name evidence="2" type="ORF">C4S77_04425</name>
</gene>
<keyword evidence="1" id="KW-0812">Transmembrane</keyword>
<evidence type="ECO:0000313" key="3">
    <source>
        <dbReference type="Proteomes" id="UP000238042"/>
    </source>
</evidence>
<name>A0A2S8AEY0_9FLAO</name>
<comment type="caution">
    <text evidence="2">The sequence shown here is derived from an EMBL/GenBank/DDBJ whole genome shotgun (WGS) entry which is preliminary data.</text>
</comment>